<dbReference type="PANTHER" id="PTHR43663">
    <property type="entry name" value="CHROMATE TRANSPORT PROTEIN-RELATED"/>
    <property type="match status" value="1"/>
</dbReference>
<dbReference type="InterPro" id="IPR052518">
    <property type="entry name" value="CHR_Transporter"/>
</dbReference>
<feature type="transmembrane region" description="Helical" evidence="7">
    <location>
        <begin position="141"/>
        <end position="172"/>
    </location>
</feature>
<dbReference type="EMBL" id="FTPL01000001">
    <property type="protein sequence ID" value="SIT71388.1"/>
    <property type="molecule type" value="Genomic_DNA"/>
</dbReference>
<keyword evidence="3" id="KW-1003">Cell membrane</keyword>
<evidence type="ECO:0000256" key="5">
    <source>
        <dbReference type="ARBA" id="ARBA00022989"/>
    </source>
</evidence>
<evidence type="ECO:0000256" key="3">
    <source>
        <dbReference type="ARBA" id="ARBA00022475"/>
    </source>
</evidence>
<gene>
    <name evidence="8" type="ORF">SAMN05428946_0719</name>
</gene>
<dbReference type="Proteomes" id="UP000187550">
    <property type="component" value="Unassembled WGS sequence"/>
</dbReference>
<dbReference type="GO" id="GO:0015109">
    <property type="term" value="F:chromate transmembrane transporter activity"/>
    <property type="evidence" value="ECO:0007669"/>
    <property type="project" value="InterPro"/>
</dbReference>
<keyword evidence="4 7" id="KW-0812">Transmembrane</keyword>
<reference evidence="9" key="1">
    <citation type="submission" date="2017-01" db="EMBL/GenBank/DDBJ databases">
        <authorList>
            <person name="Varghese N."/>
            <person name="Submissions S."/>
        </authorList>
    </citation>
    <scope>NUCLEOTIDE SEQUENCE [LARGE SCALE GENOMIC DNA]</scope>
    <source>
        <strain evidence="9">MNA4</strain>
    </source>
</reference>
<evidence type="ECO:0000313" key="8">
    <source>
        <dbReference type="EMBL" id="SIT71388.1"/>
    </source>
</evidence>
<dbReference type="RefSeq" id="WP_076756974.1">
    <property type="nucleotide sequence ID" value="NZ_FTPL01000001.1"/>
</dbReference>
<comment type="subcellular location">
    <subcellularLocation>
        <location evidence="1">Cell membrane</location>
        <topology evidence="1">Multi-pass membrane protein</topology>
    </subcellularLocation>
</comment>
<dbReference type="STRING" id="550447.SAMN05428946_0719"/>
<evidence type="ECO:0000256" key="4">
    <source>
        <dbReference type="ARBA" id="ARBA00022692"/>
    </source>
</evidence>
<name>A0A1U7PI34_9BACI</name>
<keyword evidence="6 7" id="KW-0472">Membrane</keyword>
<keyword evidence="5 7" id="KW-1133">Transmembrane helix</keyword>
<evidence type="ECO:0000256" key="6">
    <source>
        <dbReference type="ARBA" id="ARBA00023136"/>
    </source>
</evidence>
<accession>A0A1U7PI34</accession>
<sequence length="186" mass="20311">MYKDLLIAFTRSGLLGYGGGLSAIPLMHKEVVDRYKWMSDDEFSDILALANTLPGPINTKMAGYIGWRLKGFWGMIVTLLGSFLPTAILMILFLTLLNAFKDKPWVQGMAKGVIPIAGVMIGVMAYDFIKKSGNGLGWTATILLAIASVLLITLLNVHPAIIIVILILSAFVPWDKMRKGAGEVKK</sequence>
<dbReference type="PANTHER" id="PTHR43663:SF1">
    <property type="entry name" value="CHROMATE TRANSPORTER"/>
    <property type="match status" value="1"/>
</dbReference>
<keyword evidence="9" id="KW-1185">Reference proteome</keyword>
<dbReference type="OrthoDB" id="9027281at2"/>
<evidence type="ECO:0000256" key="2">
    <source>
        <dbReference type="ARBA" id="ARBA00005262"/>
    </source>
</evidence>
<evidence type="ECO:0000256" key="7">
    <source>
        <dbReference type="SAM" id="Phobius"/>
    </source>
</evidence>
<protein>
    <submittedName>
        <fullName evidence="8">Chromate transporter</fullName>
    </submittedName>
</protein>
<evidence type="ECO:0000313" key="9">
    <source>
        <dbReference type="Proteomes" id="UP000187550"/>
    </source>
</evidence>
<evidence type="ECO:0000256" key="1">
    <source>
        <dbReference type="ARBA" id="ARBA00004651"/>
    </source>
</evidence>
<dbReference type="GO" id="GO:0005886">
    <property type="term" value="C:plasma membrane"/>
    <property type="evidence" value="ECO:0007669"/>
    <property type="project" value="UniProtKB-SubCell"/>
</dbReference>
<dbReference type="InterPro" id="IPR003370">
    <property type="entry name" value="Chromate_transpt"/>
</dbReference>
<dbReference type="AlphaFoldDB" id="A0A1U7PI34"/>
<comment type="similarity">
    <text evidence="2">Belongs to the chromate ion transporter (CHR) (TC 2.A.51) family.</text>
</comment>
<dbReference type="Pfam" id="PF02417">
    <property type="entry name" value="Chromate_transp"/>
    <property type="match status" value="1"/>
</dbReference>
<organism evidence="8 9">
    <name type="scientific">Edaphobacillus lindanitolerans</name>
    <dbReference type="NCBI Taxonomy" id="550447"/>
    <lineage>
        <taxon>Bacteria</taxon>
        <taxon>Bacillati</taxon>
        <taxon>Bacillota</taxon>
        <taxon>Bacilli</taxon>
        <taxon>Bacillales</taxon>
        <taxon>Bacillaceae</taxon>
        <taxon>Edaphobacillus</taxon>
    </lineage>
</organism>
<feature type="transmembrane region" description="Helical" evidence="7">
    <location>
        <begin position="112"/>
        <end position="129"/>
    </location>
</feature>
<feature type="transmembrane region" description="Helical" evidence="7">
    <location>
        <begin position="72"/>
        <end position="100"/>
    </location>
</feature>
<proteinExistence type="inferred from homology"/>